<evidence type="ECO:0000256" key="1">
    <source>
        <dbReference type="ARBA" id="ARBA00001947"/>
    </source>
</evidence>
<evidence type="ECO:0000313" key="11">
    <source>
        <dbReference type="Proteomes" id="UP000094444"/>
    </source>
</evidence>
<keyword evidence="3" id="KW-0637">Prenyltransferase</keyword>
<keyword evidence="11" id="KW-1185">Reference proteome</keyword>
<evidence type="ECO:0000256" key="6">
    <source>
        <dbReference type="ARBA" id="ARBA00022737"/>
    </source>
</evidence>
<dbReference type="GO" id="GO:0004662">
    <property type="term" value="F:CAAX-protein geranylgeranyltransferase activity"/>
    <property type="evidence" value="ECO:0007669"/>
    <property type="project" value="TreeGrafter"/>
</dbReference>
<evidence type="ECO:0000256" key="4">
    <source>
        <dbReference type="ARBA" id="ARBA00022679"/>
    </source>
</evidence>
<dbReference type="FunCoup" id="A0A2P5HNP7">
    <property type="interactions" value="4"/>
</dbReference>
<dbReference type="Proteomes" id="UP000094444">
    <property type="component" value="Unassembled WGS sequence"/>
</dbReference>
<comment type="similarity">
    <text evidence="2">Belongs to the protein prenyltransferase subunit beta family.</text>
</comment>
<feature type="region of interest" description="Disordered" evidence="8">
    <location>
        <begin position="289"/>
        <end position="314"/>
    </location>
</feature>
<evidence type="ECO:0000313" key="10">
    <source>
        <dbReference type="EMBL" id="POS71868.1"/>
    </source>
</evidence>
<evidence type="ECO:0000256" key="2">
    <source>
        <dbReference type="ARBA" id="ARBA00010497"/>
    </source>
</evidence>
<dbReference type="InterPro" id="IPR045089">
    <property type="entry name" value="PGGT1B-like"/>
</dbReference>
<feature type="region of interest" description="Disordered" evidence="8">
    <location>
        <begin position="60"/>
        <end position="81"/>
    </location>
</feature>
<feature type="domain" description="Prenyltransferase alpha-alpha toroid" evidence="9">
    <location>
        <begin position="15"/>
        <end position="496"/>
    </location>
</feature>
<evidence type="ECO:0000256" key="8">
    <source>
        <dbReference type="SAM" id="MobiDB-lite"/>
    </source>
</evidence>
<dbReference type="AlphaFoldDB" id="A0A2P5HNP7"/>
<evidence type="ECO:0000256" key="3">
    <source>
        <dbReference type="ARBA" id="ARBA00022602"/>
    </source>
</evidence>
<comment type="cofactor">
    <cofactor evidence="1">
        <name>Zn(2+)</name>
        <dbReference type="ChEBI" id="CHEBI:29105"/>
    </cofactor>
</comment>
<dbReference type="OrthoDB" id="24893at2759"/>
<dbReference type="GO" id="GO:0046872">
    <property type="term" value="F:metal ion binding"/>
    <property type="evidence" value="ECO:0007669"/>
    <property type="project" value="UniProtKB-KW"/>
</dbReference>
<dbReference type="GO" id="GO:0005953">
    <property type="term" value="C:CAAX-protein geranylgeranyltransferase complex"/>
    <property type="evidence" value="ECO:0007669"/>
    <property type="project" value="TreeGrafter"/>
</dbReference>
<dbReference type="EMBL" id="MAVT02001148">
    <property type="protein sequence ID" value="POS71868.1"/>
    <property type="molecule type" value="Genomic_DNA"/>
</dbReference>
<name>A0A2P5HNP7_DIAHE</name>
<dbReference type="InterPro" id="IPR001330">
    <property type="entry name" value="Prenyltrans"/>
</dbReference>
<dbReference type="Gene3D" id="1.50.10.20">
    <property type="match status" value="1"/>
</dbReference>
<keyword evidence="5" id="KW-0479">Metal-binding</keyword>
<organism evidence="10 11">
    <name type="scientific">Diaporthe helianthi</name>
    <dbReference type="NCBI Taxonomy" id="158607"/>
    <lineage>
        <taxon>Eukaryota</taxon>
        <taxon>Fungi</taxon>
        <taxon>Dikarya</taxon>
        <taxon>Ascomycota</taxon>
        <taxon>Pezizomycotina</taxon>
        <taxon>Sordariomycetes</taxon>
        <taxon>Sordariomycetidae</taxon>
        <taxon>Diaporthales</taxon>
        <taxon>Diaporthaceae</taxon>
        <taxon>Diaporthe</taxon>
    </lineage>
</organism>
<protein>
    <submittedName>
        <fullName evidence="10">Type-1 proteins geranylgeranyltransferase subunit beta</fullName>
    </submittedName>
</protein>
<dbReference type="Pfam" id="PF00432">
    <property type="entry name" value="Prenyltrans"/>
    <property type="match status" value="1"/>
</dbReference>
<feature type="compositionally biased region" description="Polar residues" evidence="8">
    <location>
        <begin position="304"/>
        <end position="314"/>
    </location>
</feature>
<comment type="caution">
    <text evidence="10">The sequence shown here is derived from an EMBL/GenBank/DDBJ whole genome shotgun (WGS) entry which is preliminary data.</text>
</comment>
<keyword evidence="4" id="KW-0808">Transferase</keyword>
<dbReference type="SUPFAM" id="SSF48239">
    <property type="entry name" value="Terpenoid cyclases/Protein prenyltransferases"/>
    <property type="match status" value="1"/>
</dbReference>
<dbReference type="STRING" id="158607.A0A2P5HNP7"/>
<feature type="region of interest" description="Disordered" evidence="8">
    <location>
        <begin position="414"/>
        <end position="434"/>
    </location>
</feature>
<feature type="compositionally biased region" description="Low complexity" evidence="8">
    <location>
        <begin position="418"/>
        <end position="434"/>
    </location>
</feature>
<gene>
    <name evidence="10" type="ORF">DHEL01_v209739</name>
</gene>
<dbReference type="PANTHER" id="PTHR11774">
    <property type="entry name" value="GERANYLGERANYL TRANSFERASE TYPE BETA SUBUNIT"/>
    <property type="match status" value="1"/>
</dbReference>
<evidence type="ECO:0000259" key="9">
    <source>
        <dbReference type="Pfam" id="PF00432"/>
    </source>
</evidence>
<dbReference type="InParanoid" id="A0A2P5HNP7"/>
<proteinExistence type="inferred from homology"/>
<reference evidence="10" key="1">
    <citation type="submission" date="2017-09" db="EMBL/GenBank/DDBJ databases">
        <title>Polyketide synthases of a Diaporthe helianthi virulent isolate.</title>
        <authorList>
            <person name="Baroncelli R."/>
        </authorList>
    </citation>
    <scope>NUCLEOTIDE SEQUENCE [LARGE SCALE GENOMIC DNA]</scope>
    <source>
        <strain evidence="10">7/96</strain>
    </source>
</reference>
<dbReference type="InterPro" id="IPR008930">
    <property type="entry name" value="Terpenoid_cyclase/PrenylTrfase"/>
</dbReference>
<dbReference type="PANTHER" id="PTHR11774:SF4">
    <property type="entry name" value="GERANYLGERANYL TRANSFERASE TYPE-1 SUBUNIT BETA"/>
    <property type="match status" value="1"/>
</dbReference>
<sequence length="570" mass="61226">MSSSLEQEQLFDPPLDKPRHLRYWQRCARTLLPHHYTPTDSQRLTLGFFIVAAIDLLSASSSSPPPSNSNNDPKKTTKPLLTPSDRCALRTWVLSCQHPHGGFCGSPSHVFPHAAHDTNSESGNANIAATYFALLLLPMLTEPGHADGGAYVGVDRAKTLRWLRRLQRVDGDGSFGEVIYEVPSFGGGGGGDGEKDTGKDKRGKYIVGGGKDMRYCYLAATIRWILRGDVAEEGDEAYVEDIDVAALVRHIRRSQSYDGGFSESLGHESHAGYAYCAVAALALLDRPVNNDVDDDDTPGDDEISQQQPTPSPHYTQRKMLQEGIGNIPGFISFLVSRQFAYLEAQEKKAEEEDDEDPDTENFQMASLSLSEHTQDDDDHTKHVGFNGRCNKVADTCYTWWVLGSLSILGVLDQPTERSSSSSSPPATATTTTTTAVVDPQSLAASRTFLLEKTQHAIGGFGKRARDPPDIYHSSLGLFALATMGDPSLKKVDAELAVSVDTVRKIEAGRRGLLRRARGNRGNGTASGADAASAATGAGFGKALVDMAVSMGSGGGGGGGGERPAWLDVVV</sequence>
<keyword evidence="7" id="KW-0862">Zinc</keyword>
<evidence type="ECO:0000256" key="5">
    <source>
        <dbReference type="ARBA" id="ARBA00022723"/>
    </source>
</evidence>
<keyword evidence="6" id="KW-0677">Repeat</keyword>
<accession>A0A2P5HNP7</accession>
<evidence type="ECO:0000256" key="7">
    <source>
        <dbReference type="ARBA" id="ARBA00022833"/>
    </source>
</evidence>
<feature type="compositionally biased region" description="Acidic residues" evidence="8">
    <location>
        <begin position="291"/>
        <end position="303"/>
    </location>
</feature>